<accession>A0ABD3FPK6</accession>
<proteinExistence type="predicted"/>
<comment type="caution">
    <text evidence="1">The sequence shown here is derived from an EMBL/GenBank/DDBJ whole genome shotgun (WGS) entry which is preliminary data.</text>
</comment>
<evidence type="ECO:0008006" key="3">
    <source>
        <dbReference type="Google" id="ProtNLM"/>
    </source>
</evidence>
<reference evidence="1 2" key="1">
    <citation type="submission" date="2024-09" db="EMBL/GenBank/DDBJ databases">
        <title>Genome sequencing and assembly of Phytophthora oleae, isolate VK10A, causative agent of rot of olive drupes.</title>
        <authorList>
            <person name="Conti Taguali S."/>
            <person name="Riolo M."/>
            <person name="La Spada F."/>
            <person name="Cacciola S.O."/>
            <person name="Dionisio G."/>
        </authorList>
    </citation>
    <scope>NUCLEOTIDE SEQUENCE [LARGE SCALE GENOMIC DNA]</scope>
    <source>
        <strain evidence="1 2">VK10A</strain>
    </source>
</reference>
<gene>
    <name evidence="1" type="ORF">V7S43_007124</name>
</gene>
<sequence>MPPPPQESKKQFRWFLEEFAATRSTREAFVEKHNWGCSELMAMAANFLQRPIFVMAYNIDGKRQWNCNMYRPSTATGGSKVFETGQQLMLTVQECVAQIRAHKCQK</sequence>
<dbReference type="AlphaFoldDB" id="A0ABD3FPK6"/>
<evidence type="ECO:0000313" key="2">
    <source>
        <dbReference type="Proteomes" id="UP001632037"/>
    </source>
</evidence>
<evidence type="ECO:0000313" key="1">
    <source>
        <dbReference type="EMBL" id="KAL3667570.1"/>
    </source>
</evidence>
<protein>
    <recommendedName>
        <fullName evidence="3">PiggyBac transposable element-derived protein domain-containing protein</fullName>
    </recommendedName>
</protein>
<name>A0ABD3FPK6_9STRA</name>
<organism evidence="1 2">
    <name type="scientific">Phytophthora oleae</name>
    <dbReference type="NCBI Taxonomy" id="2107226"/>
    <lineage>
        <taxon>Eukaryota</taxon>
        <taxon>Sar</taxon>
        <taxon>Stramenopiles</taxon>
        <taxon>Oomycota</taxon>
        <taxon>Peronosporomycetes</taxon>
        <taxon>Peronosporales</taxon>
        <taxon>Peronosporaceae</taxon>
        <taxon>Phytophthora</taxon>
    </lineage>
</organism>
<dbReference type="Proteomes" id="UP001632037">
    <property type="component" value="Unassembled WGS sequence"/>
</dbReference>
<dbReference type="EMBL" id="JBIMZQ010000013">
    <property type="protein sequence ID" value="KAL3667570.1"/>
    <property type="molecule type" value="Genomic_DNA"/>
</dbReference>
<keyword evidence="2" id="KW-1185">Reference proteome</keyword>